<sequence>MPAPVGDRGGIMLCLCLRATELLIFVLGYDILLSRISLFLLLFLLLGQGKDEDRTDCVHCFEMTDPPALDPNMTNGIVAQLVGEAHTRVAGTRSDAIDIYL</sequence>
<evidence type="ECO:0000256" key="1">
    <source>
        <dbReference type="SAM" id="Phobius"/>
    </source>
</evidence>
<organism evidence="2 3">
    <name type="scientific">Dendrobium chrysotoxum</name>
    <name type="common">Orchid</name>
    <dbReference type="NCBI Taxonomy" id="161865"/>
    <lineage>
        <taxon>Eukaryota</taxon>
        <taxon>Viridiplantae</taxon>
        <taxon>Streptophyta</taxon>
        <taxon>Embryophyta</taxon>
        <taxon>Tracheophyta</taxon>
        <taxon>Spermatophyta</taxon>
        <taxon>Magnoliopsida</taxon>
        <taxon>Liliopsida</taxon>
        <taxon>Asparagales</taxon>
        <taxon>Orchidaceae</taxon>
        <taxon>Epidendroideae</taxon>
        <taxon>Malaxideae</taxon>
        <taxon>Dendrobiinae</taxon>
        <taxon>Dendrobium</taxon>
    </lineage>
</organism>
<keyword evidence="3" id="KW-1185">Reference proteome</keyword>
<keyword evidence="1" id="KW-1133">Transmembrane helix</keyword>
<keyword evidence="1" id="KW-0472">Membrane</keyword>
<dbReference type="AlphaFoldDB" id="A0AAV7FXA5"/>
<evidence type="ECO:0000313" key="2">
    <source>
        <dbReference type="EMBL" id="KAH0448661.1"/>
    </source>
</evidence>
<dbReference type="EMBL" id="JAGFBR010000019">
    <property type="protein sequence ID" value="KAH0448661.1"/>
    <property type="molecule type" value="Genomic_DNA"/>
</dbReference>
<name>A0AAV7FXA5_DENCH</name>
<reference evidence="2 3" key="1">
    <citation type="journal article" date="2021" name="Hortic Res">
        <title>Chromosome-scale assembly of the Dendrobium chrysotoxum genome enhances the understanding of orchid evolution.</title>
        <authorList>
            <person name="Zhang Y."/>
            <person name="Zhang G.Q."/>
            <person name="Zhang D."/>
            <person name="Liu X.D."/>
            <person name="Xu X.Y."/>
            <person name="Sun W.H."/>
            <person name="Yu X."/>
            <person name="Zhu X."/>
            <person name="Wang Z.W."/>
            <person name="Zhao X."/>
            <person name="Zhong W.Y."/>
            <person name="Chen H."/>
            <person name="Yin W.L."/>
            <person name="Huang T."/>
            <person name="Niu S.C."/>
            <person name="Liu Z.J."/>
        </authorList>
    </citation>
    <scope>NUCLEOTIDE SEQUENCE [LARGE SCALE GENOMIC DNA]</scope>
    <source>
        <strain evidence="2">Lindl</strain>
    </source>
</reference>
<comment type="caution">
    <text evidence="2">The sequence shown here is derived from an EMBL/GenBank/DDBJ whole genome shotgun (WGS) entry which is preliminary data.</text>
</comment>
<accession>A0AAV7FXA5</accession>
<proteinExistence type="predicted"/>
<feature type="transmembrane region" description="Helical" evidence="1">
    <location>
        <begin position="22"/>
        <end position="46"/>
    </location>
</feature>
<protein>
    <submittedName>
        <fullName evidence="2">Uncharacterized protein</fullName>
    </submittedName>
</protein>
<dbReference type="Proteomes" id="UP000775213">
    <property type="component" value="Unassembled WGS sequence"/>
</dbReference>
<keyword evidence="1" id="KW-0812">Transmembrane</keyword>
<gene>
    <name evidence="2" type="ORF">IEQ34_022461</name>
</gene>
<evidence type="ECO:0000313" key="3">
    <source>
        <dbReference type="Proteomes" id="UP000775213"/>
    </source>
</evidence>